<evidence type="ECO:0000256" key="2">
    <source>
        <dbReference type="SAM" id="SignalP"/>
    </source>
</evidence>
<evidence type="ECO:0000313" key="4">
    <source>
        <dbReference type="Proteomes" id="UP000183809"/>
    </source>
</evidence>
<gene>
    <name evidence="3" type="ORF">BKCO1_100013</name>
</gene>
<organism evidence="3 4">
    <name type="scientific">Diplodia corticola</name>
    <dbReference type="NCBI Taxonomy" id="236234"/>
    <lineage>
        <taxon>Eukaryota</taxon>
        <taxon>Fungi</taxon>
        <taxon>Dikarya</taxon>
        <taxon>Ascomycota</taxon>
        <taxon>Pezizomycotina</taxon>
        <taxon>Dothideomycetes</taxon>
        <taxon>Dothideomycetes incertae sedis</taxon>
        <taxon>Botryosphaeriales</taxon>
        <taxon>Botryosphaeriaceae</taxon>
        <taxon>Diplodia</taxon>
    </lineage>
</organism>
<comment type="caution">
    <text evidence="3">The sequence shown here is derived from an EMBL/GenBank/DDBJ whole genome shotgun (WGS) entry which is preliminary data.</text>
</comment>
<accession>A0A1J9RIR1</accession>
<feature type="compositionally biased region" description="Pro residues" evidence="1">
    <location>
        <begin position="718"/>
        <end position="730"/>
    </location>
</feature>
<feature type="compositionally biased region" description="Low complexity" evidence="1">
    <location>
        <begin position="759"/>
        <end position="776"/>
    </location>
</feature>
<keyword evidence="2" id="KW-0732">Signal</keyword>
<keyword evidence="4" id="KW-1185">Reference proteome</keyword>
<feature type="compositionally biased region" description="Low complexity" evidence="1">
    <location>
        <begin position="731"/>
        <end position="745"/>
    </location>
</feature>
<dbReference type="AlphaFoldDB" id="A0A1J9RIR1"/>
<feature type="signal peptide" evidence="2">
    <location>
        <begin position="1"/>
        <end position="22"/>
    </location>
</feature>
<reference evidence="3 4" key="1">
    <citation type="submission" date="2016-10" db="EMBL/GenBank/DDBJ databases">
        <title>Proteomics and genomics reveal pathogen-plant mechanisms compatible with a hemibiotrophic lifestyle of Diplodia corticola.</title>
        <authorList>
            <person name="Fernandes I."/>
            <person name="De Jonge R."/>
            <person name="Van De Peer Y."/>
            <person name="Devreese B."/>
            <person name="Alves A."/>
            <person name="Esteves A.C."/>
        </authorList>
    </citation>
    <scope>NUCLEOTIDE SEQUENCE [LARGE SCALE GENOMIC DNA]</scope>
    <source>
        <strain evidence="3 4">CBS 112549</strain>
    </source>
</reference>
<dbReference type="Proteomes" id="UP000183809">
    <property type="component" value="Unassembled WGS sequence"/>
</dbReference>
<evidence type="ECO:0000256" key="1">
    <source>
        <dbReference type="SAM" id="MobiDB-lite"/>
    </source>
</evidence>
<evidence type="ECO:0000313" key="3">
    <source>
        <dbReference type="EMBL" id="OJD40353.1"/>
    </source>
</evidence>
<dbReference type="RefSeq" id="XP_020135196.1">
    <property type="nucleotide sequence ID" value="XM_020269493.1"/>
</dbReference>
<protein>
    <submittedName>
        <fullName evidence="3">Uncharacterized protein</fullName>
    </submittedName>
</protein>
<feature type="region of interest" description="Disordered" evidence="1">
    <location>
        <begin position="664"/>
        <end position="792"/>
    </location>
</feature>
<dbReference type="OrthoDB" id="3799394at2759"/>
<proteinExistence type="predicted"/>
<dbReference type="GeneID" id="31009752"/>
<sequence>MKTLYLILASLRLSLAAPAALGEDDLACACPMPLCPPGQPERCKCQNAAIASCWADQIQQGKALVCPAPALRDCDSASGLASVSTSTLPTSAGKPTSAFPTALPAEPSASCTCEPTFCAQIWPQSCRCANSGKVLCHQRCGGVAPRLQNCGDSPEESASLYGTLHTPRPTEPFLPTEPGPVIVSLPAVNSTSVSNLEDFPQITDVPTPLPSDLEQFPRFNDRREEFDAPTSVSDVDDFPQMTPIGVPPDTSVPQCNCAPVFCAQSWPLSCQCSNQAASDCALTCGRPLPTFLDCDGTDPEDLDAQLPDLFDMVPEPSDIPVIFTNLISDLPDPQELPAYLENLPDYVNDLIDDEPWSETHTWFSFYAPATSLVGDLLSGVLPTSTDGIPESASLPGFTEVSATFSSEEIAGAEPSITEPATANYHVCGHRGAQSCPTGYDCLQRPNAHCGPDSDCGGYCVDVLNSVTLLADTTTQTSPSTPSNTLTLDFSSSLRTSTTRGLNRHPPRQVNVNTALIPGVIATSPVQPTSTSLSVFPQIRCGDGYPACDPGLECVDILISGIGFAEKRSYCAAVADASGSSSLSSSPSLALDLFATSISSLNLDNIIPTTTATPSSSSSPTHPYWPDPAWSGPITTLRPMFGPGPVGLSLLPNFRPSSTPAAIQALKEQQEQERQQRQQQEQQQEEEEEEEQAQAQTQQPTFPTALTIGPLPRQIIGPIVPPPAGPHPVGPSPSSSPSSSSPSSPSSAPPPPSEPQTMRCGGPDPAADPDSSPCPSGFTCVRDLSPDAERPNGGCGPACGEYGVCIVPQGCGGFAATPCAEEGRECVDDPSDGCDPSDGGADCMGVCV</sequence>
<name>A0A1J9RIR1_9PEZI</name>
<feature type="chain" id="PRO_5012792110" evidence="2">
    <location>
        <begin position="23"/>
        <end position="847"/>
    </location>
</feature>
<feature type="compositionally biased region" description="Acidic residues" evidence="1">
    <location>
        <begin position="682"/>
        <end position="691"/>
    </location>
</feature>
<dbReference type="EMBL" id="MNUE01000001">
    <property type="protein sequence ID" value="OJD40353.1"/>
    <property type="molecule type" value="Genomic_DNA"/>
</dbReference>